<dbReference type="NCBIfam" id="TIGR02380">
    <property type="entry name" value="ECA_wecA"/>
    <property type="match status" value="1"/>
</dbReference>
<feature type="transmembrane region" description="Helical" evidence="12">
    <location>
        <begin position="63"/>
        <end position="83"/>
    </location>
</feature>
<evidence type="ECO:0000313" key="16">
    <source>
        <dbReference type="Proteomes" id="UP000189286"/>
    </source>
</evidence>
<dbReference type="GO" id="GO:0009276">
    <property type="term" value="C:Gram-negative-bacterium-type cell wall"/>
    <property type="evidence" value="ECO:0007669"/>
    <property type="project" value="InterPro"/>
</dbReference>
<feature type="transmembrane region" description="Helical" evidence="12">
    <location>
        <begin position="154"/>
        <end position="172"/>
    </location>
</feature>
<evidence type="ECO:0000313" key="15">
    <source>
        <dbReference type="EMBL" id="ONK08478.1"/>
    </source>
</evidence>
<evidence type="ECO:0000256" key="5">
    <source>
        <dbReference type="ARBA" id="ARBA00022679"/>
    </source>
</evidence>
<dbReference type="GO" id="GO:0009243">
    <property type="term" value="P:O antigen biosynthetic process"/>
    <property type="evidence" value="ECO:0007669"/>
    <property type="project" value="UniProtKB-UniRule"/>
</dbReference>
<gene>
    <name evidence="12 14" type="primary">wecA</name>
    <name evidence="14" type="ORF">ACIPUP_20485</name>
    <name evidence="15" type="ORF">BSK71_04415</name>
</gene>
<comment type="pathway">
    <text evidence="12">Bacterial outer membrane biogenesis; enterobacterial common antigen biosynthesis.</text>
</comment>
<feature type="transmembrane region" description="Helical" evidence="12">
    <location>
        <begin position="178"/>
        <end position="201"/>
    </location>
</feature>
<feature type="transmembrane region" description="Helical" evidence="12">
    <location>
        <begin position="208"/>
        <end position="228"/>
    </location>
</feature>
<evidence type="ECO:0000256" key="7">
    <source>
        <dbReference type="ARBA" id="ARBA00022842"/>
    </source>
</evidence>
<dbReference type="EC" id="2.7.8.33" evidence="12"/>
<feature type="transmembrane region" description="Helical" evidence="12">
    <location>
        <begin position="95"/>
        <end position="112"/>
    </location>
</feature>
<evidence type="ECO:0000256" key="10">
    <source>
        <dbReference type="ARBA" id="ARBA00023136"/>
    </source>
</evidence>
<organism evidence="15 16">
    <name type="scientific">Pectobacterium actinidiae</name>
    <dbReference type="NCBI Taxonomy" id="1507808"/>
    <lineage>
        <taxon>Bacteria</taxon>
        <taxon>Pseudomonadati</taxon>
        <taxon>Pseudomonadota</taxon>
        <taxon>Gammaproteobacteria</taxon>
        <taxon>Enterobacterales</taxon>
        <taxon>Pectobacteriaceae</taxon>
        <taxon>Pectobacterium</taxon>
    </lineage>
</organism>
<comment type="subcellular location">
    <subcellularLocation>
        <location evidence="12">Cell inner membrane</location>
        <topology evidence="12">Multi-pass membrane protein</topology>
    </subcellularLocation>
    <subcellularLocation>
        <location evidence="1">Cell membrane</location>
        <topology evidence="1">Multi-pass membrane protein</topology>
    </subcellularLocation>
</comment>
<dbReference type="CDD" id="cd06853">
    <property type="entry name" value="GT_WecA_like"/>
    <property type="match status" value="1"/>
</dbReference>
<comment type="catalytic activity">
    <reaction evidence="12">
        <text>di-trans,octa-cis-undecaprenyl phosphate + UDP-N-acetyl-alpha-D-glucosamine = N-acetyl-alpha-D-glucosaminyl-di-trans,octa-cis-undecaprenyl diphosphate + UMP</text>
        <dbReference type="Rhea" id="RHEA:28090"/>
        <dbReference type="ChEBI" id="CHEBI:57705"/>
        <dbReference type="ChEBI" id="CHEBI:57865"/>
        <dbReference type="ChEBI" id="CHEBI:60392"/>
        <dbReference type="ChEBI" id="CHEBI:62959"/>
        <dbReference type="EC" id="2.7.8.33"/>
    </reaction>
</comment>
<keyword evidence="13" id="KW-0479">Metal-binding</keyword>
<protein>
    <recommendedName>
        <fullName evidence="12">Undecaprenyl-phosphate alpha-N-acetylglucosaminyl 1-phosphate transferase</fullName>
        <ecNumber evidence="12">2.7.8.33</ecNumber>
    </recommendedName>
    <alternativeName>
        <fullName evidence="12">UDP-GlcNAc:undecaprenyl-phosphate GlcNAc-1-phosphate transferase</fullName>
    </alternativeName>
    <alternativeName>
        <fullName evidence="12">Undecaprenyl-phosphate GlcNAc-1-phosphate transferase</fullName>
    </alternativeName>
</protein>
<feature type="transmembrane region" description="Helical" evidence="12">
    <location>
        <begin position="277"/>
        <end position="302"/>
    </location>
</feature>
<name>A0A1V2R7U8_9GAMM</name>
<comment type="function">
    <text evidence="12">Catalyzes the transfer of the GlcNAc-1-phosphate moiety from UDP-GlcNAc onto the carrier lipid undecaprenyl phosphate (C55-P), yielding GlcNAc-pyrophosphoryl-undecaprenyl (GlcNAc-PP-C55).</text>
</comment>
<dbReference type="HAMAP" id="MF_02030">
    <property type="entry name" value="WecA_Gammaproteo"/>
    <property type="match status" value="1"/>
</dbReference>
<dbReference type="GO" id="GO:0071555">
    <property type="term" value="P:cell wall organization"/>
    <property type="evidence" value="ECO:0007669"/>
    <property type="project" value="TreeGrafter"/>
</dbReference>
<dbReference type="UniPathway" id="UPA00281"/>
<keyword evidence="4 12" id="KW-0328">Glycosyltransferase</keyword>
<proteinExistence type="inferred from homology"/>
<dbReference type="Proteomes" id="UP000189286">
    <property type="component" value="Unassembled WGS sequence"/>
</dbReference>
<feature type="binding site" evidence="13">
    <location>
        <position position="146"/>
    </location>
    <ligand>
        <name>Mg(2+)</name>
        <dbReference type="ChEBI" id="CHEBI:18420"/>
    </ligand>
</feature>
<keyword evidence="11 12" id="KW-0464">Manganese</keyword>
<feature type="binding site" evidence="13">
    <location>
        <position position="211"/>
    </location>
    <ligand>
        <name>Mg(2+)</name>
        <dbReference type="ChEBI" id="CHEBI:18420"/>
    </ligand>
</feature>
<evidence type="ECO:0000256" key="2">
    <source>
        <dbReference type="ARBA" id="ARBA00022475"/>
    </source>
</evidence>
<sequence>MQEFIVIFLSAFVALFLARKAAIRVGLVDKPNVRKKHQGHIPLVGGVSIYLALWVLYVLQPEWLPDFSLYMICATALLVVGVLDDRFDLPVLPRVGLQAAVAGLMMYAGLYLETLGRVLFGYELFLGIFGYTVTLFAVWGAINAFNMVDGIDGLLGALSCVTFGALAIVFYLGGHHELALWSACLLAATLPYILLNLGILWGRKFKVFMGDAGSTLIGFTVIWLLMLATQGENAVIRPVTALWFIAIPLMDMVTIMVRRIRRGDSPFKPDREHLHHILMRAGLTPHQALVVILLAAMLFSAIGILGERIGVAESIMFSVFLMAFCGYFWMISRIWRVLTWFRRTTRDPHSGVTSVDKNGTTPLKR</sequence>
<comment type="pathway">
    <text evidence="12">Bacterial outer membrane biogenesis; LPS O-antigen biosynthesis.</text>
</comment>
<keyword evidence="17" id="KW-1185">Reference proteome</keyword>
<keyword evidence="6 12" id="KW-0812">Transmembrane</keyword>
<dbReference type="Pfam" id="PF00953">
    <property type="entry name" value="Glycos_transf_4"/>
    <property type="match status" value="1"/>
</dbReference>
<evidence type="ECO:0000256" key="8">
    <source>
        <dbReference type="ARBA" id="ARBA00022985"/>
    </source>
</evidence>
<dbReference type="GO" id="GO:0044038">
    <property type="term" value="P:cell wall macromolecule biosynthetic process"/>
    <property type="evidence" value="ECO:0007669"/>
    <property type="project" value="TreeGrafter"/>
</dbReference>
<feature type="transmembrane region" description="Helical" evidence="12">
    <location>
        <begin position="124"/>
        <end position="142"/>
    </location>
</feature>
<dbReference type="GO" id="GO:0030145">
    <property type="term" value="F:manganese ion binding"/>
    <property type="evidence" value="ECO:0007669"/>
    <property type="project" value="InterPro"/>
</dbReference>
<dbReference type="GO" id="GO:0036380">
    <property type="term" value="F:UDP-N-acetylglucosamine-undecaprenyl-phosphate N-acetylglucosaminephosphotransferase activity"/>
    <property type="evidence" value="ECO:0007669"/>
    <property type="project" value="UniProtKB-UniRule"/>
</dbReference>
<comment type="cofactor">
    <cofactor evidence="12 13">
        <name>Mg(2+)</name>
        <dbReference type="ChEBI" id="CHEBI:18420"/>
    </cofactor>
</comment>
<dbReference type="UniPathway" id="UPA00566"/>
<feature type="transmembrane region" description="Helical" evidence="12">
    <location>
        <begin position="6"/>
        <end position="27"/>
    </location>
</feature>
<evidence type="ECO:0000313" key="14">
    <source>
        <dbReference type="EMBL" id="MFJ5431515.1"/>
    </source>
</evidence>
<evidence type="ECO:0000313" key="17">
    <source>
        <dbReference type="Proteomes" id="UP001617689"/>
    </source>
</evidence>
<keyword evidence="7 12" id="KW-0460">Magnesium</keyword>
<dbReference type="GO" id="GO:0005886">
    <property type="term" value="C:plasma membrane"/>
    <property type="evidence" value="ECO:0007669"/>
    <property type="project" value="UniProtKB-SubCell"/>
</dbReference>
<evidence type="ECO:0000256" key="11">
    <source>
        <dbReference type="ARBA" id="ARBA00023211"/>
    </source>
</evidence>
<keyword evidence="3 12" id="KW-0997">Cell inner membrane</keyword>
<comment type="similarity">
    <text evidence="12">Belongs to the glycosyltransferase 4 family. WecA subfamily.</text>
</comment>
<feature type="transmembrane region" description="Helical" evidence="12">
    <location>
        <begin position="314"/>
        <end position="335"/>
    </location>
</feature>
<feature type="transmembrane region" description="Helical" evidence="12">
    <location>
        <begin position="234"/>
        <end position="257"/>
    </location>
</feature>
<dbReference type="EMBL" id="JBIXLL010000015">
    <property type="protein sequence ID" value="MFJ5431515.1"/>
    <property type="molecule type" value="Genomic_DNA"/>
</dbReference>
<dbReference type="Proteomes" id="UP001617689">
    <property type="component" value="Unassembled WGS sequence"/>
</dbReference>
<dbReference type="AlphaFoldDB" id="A0A1V2R7U8"/>
<evidence type="ECO:0000256" key="4">
    <source>
        <dbReference type="ARBA" id="ARBA00022676"/>
    </source>
</evidence>
<evidence type="ECO:0000256" key="12">
    <source>
        <dbReference type="HAMAP-Rule" id="MF_02030"/>
    </source>
</evidence>
<keyword evidence="8 12" id="KW-0448">Lipopolysaccharide biosynthesis</keyword>
<dbReference type="InterPro" id="IPR000715">
    <property type="entry name" value="Glycosyl_transferase_4"/>
</dbReference>
<evidence type="ECO:0000256" key="6">
    <source>
        <dbReference type="ARBA" id="ARBA00022692"/>
    </source>
</evidence>
<reference evidence="14 17" key="3">
    <citation type="submission" date="2024-10" db="EMBL/GenBank/DDBJ databases">
        <authorList>
            <person name="Lu C.-H."/>
        </authorList>
    </citation>
    <scope>NUCLEOTIDE SEQUENCE [LARGE SCALE GENOMIC DNA]</scope>
    <source>
        <strain evidence="14 17">22ZTDG03-2</strain>
    </source>
</reference>
<dbReference type="GO" id="GO:0000287">
    <property type="term" value="F:magnesium ion binding"/>
    <property type="evidence" value="ECO:0007669"/>
    <property type="project" value="InterPro"/>
</dbReference>
<dbReference type="OrthoDB" id="9783652at2"/>
<dbReference type="GO" id="GO:0016757">
    <property type="term" value="F:glycosyltransferase activity"/>
    <property type="evidence" value="ECO:0007669"/>
    <property type="project" value="UniProtKB-KW"/>
</dbReference>
<reference evidence="15" key="1">
    <citation type="submission" date="2016-11" db="EMBL/GenBank/DDBJ databases">
        <authorList>
            <person name="Jaros S."/>
            <person name="Januszkiewicz K."/>
            <person name="Wedrychowicz H."/>
        </authorList>
    </citation>
    <scope>NUCLEOTIDE SEQUENCE [LARGE SCALE GENOMIC DNA]</scope>
    <source>
        <strain evidence="15">ICMP 9972</strain>
    </source>
</reference>
<keyword evidence="2 12" id="KW-1003">Cell membrane</keyword>
<comment type="caution">
    <text evidence="15">The sequence shown here is derived from an EMBL/GenBank/DDBJ whole genome shotgun (WGS) entry which is preliminary data.</text>
</comment>
<dbReference type="PANTHER" id="PTHR22926:SF3">
    <property type="entry name" value="UNDECAPRENYL-PHOSPHATE ALPHA-N-ACETYLGLUCOSAMINYL 1-PHOSPHATE TRANSFERASE"/>
    <property type="match status" value="1"/>
</dbReference>
<dbReference type="RefSeq" id="WP_052201294.1">
    <property type="nucleotide sequence ID" value="NZ_JAXHOY010000005.1"/>
</dbReference>
<accession>A0A1V2R7U8</accession>
<dbReference type="PANTHER" id="PTHR22926">
    <property type="entry name" value="PHOSPHO-N-ACETYLMURAMOYL-PENTAPEPTIDE-TRANSFERASE"/>
    <property type="match status" value="1"/>
</dbReference>
<keyword evidence="9 12" id="KW-1133">Transmembrane helix</keyword>
<comment type="cofactor">
    <cofactor evidence="12">
        <name>Mn(2+)</name>
        <dbReference type="ChEBI" id="CHEBI:29035"/>
    </cofactor>
</comment>
<dbReference type="EMBL" id="MPUJ01000002">
    <property type="protein sequence ID" value="ONK08478.1"/>
    <property type="molecule type" value="Genomic_DNA"/>
</dbReference>
<dbReference type="GO" id="GO:0009246">
    <property type="term" value="P:enterobacterial common antigen biosynthetic process"/>
    <property type="evidence" value="ECO:0007669"/>
    <property type="project" value="UniProtKB-UniRule"/>
</dbReference>
<dbReference type="InterPro" id="IPR012750">
    <property type="entry name" value="ECA_WecA-rel"/>
</dbReference>
<reference evidence="16" key="2">
    <citation type="submission" date="2016-11" db="EMBL/GenBank/DDBJ databases">
        <authorList>
            <person name="Panda P."/>
            <person name="Visnovsky S."/>
            <person name="Pitman A."/>
        </authorList>
    </citation>
    <scope>NUCLEOTIDE SEQUENCE [LARGE SCALE GENOMIC DNA]</scope>
    <source>
        <strain evidence="16">ICMP 9972</strain>
    </source>
</reference>
<evidence type="ECO:0000256" key="3">
    <source>
        <dbReference type="ARBA" id="ARBA00022519"/>
    </source>
</evidence>
<keyword evidence="5 12" id="KW-0808">Transferase</keyword>
<evidence type="ECO:0000256" key="9">
    <source>
        <dbReference type="ARBA" id="ARBA00022989"/>
    </source>
</evidence>
<evidence type="ECO:0000256" key="13">
    <source>
        <dbReference type="PIRSR" id="PIRSR600715-1"/>
    </source>
</evidence>
<keyword evidence="10 12" id="KW-0472">Membrane</keyword>
<feature type="transmembrane region" description="Helical" evidence="12">
    <location>
        <begin position="39"/>
        <end position="57"/>
    </location>
</feature>
<evidence type="ECO:0000256" key="1">
    <source>
        <dbReference type="ARBA" id="ARBA00004651"/>
    </source>
</evidence>